<dbReference type="HOGENOM" id="CLU_021018_1_0_9"/>
<name>K4LHE8_THEPS</name>
<dbReference type="STRING" id="1089553.Tph_c20890"/>
<dbReference type="NCBIfam" id="TIGR01136">
    <property type="entry name" value="cysKM"/>
    <property type="match status" value="1"/>
</dbReference>
<comment type="pathway">
    <text evidence="2">Amino-acid biosynthesis; L-cysteine biosynthesis; L-cysteine from L-serine: step 2/2.</text>
</comment>
<dbReference type="InterPro" id="IPR001216">
    <property type="entry name" value="P-phosphate_BS"/>
</dbReference>
<dbReference type="Gene3D" id="3.40.50.1100">
    <property type="match status" value="2"/>
</dbReference>
<feature type="binding site" evidence="10">
    <location>
        <position position="266"/>
    </location>
    <ligand>
        <name>pyridoxal 5'-phosphate</name>
        <dbReference type="ChEBI" id="CHEBI:597326"/>
    </ligand>
</feature>
<dbReference type="GO" id="GO:0004124">
    <property type="term" value="F:cysteine synthase activity"/>
    <property type="evidence" value="ECO:0007669"/>
    <property type="project" value="UniProtKB-UniRule"/>
</dbReference>
<keyword evidence="8 12" id="KW-0198">Cysteine biosynthesis</keyword>
<dbReference type="GO" id="GO:0005737">
    <property type="term" value="C:cytoplasm"/>
    <property type="evidence" value="ECO:0007669"/>
    <property type="project" value="UniProtKB-ARBA"/>
</dbReference>
<evidence type="ECO:0000256" key="9">
    <source>
        <dbReference type="ARBA" id="ARBA00047931"/>
    </source>
</evidence>
<gene>
    <name evidence="14" type="primary">cysK2</name>
    <name evidence="14" type="ordered locus">Tph_c20890</name>
</gene>
<dbReference type="KEGG" id="tpz:Tph_c20890"/>
<keyword evidence="6 12" id="KW-0808">Transferase</keyword>
<sequence length="309" mass="32919">MRVYDNLTELIGGTPLLRLKPLAKGTGAEILGKLEYFNPAGSVKDRIGFAMIKDAEDKGLINKDTVIIEPTSGNTGIALAFVCAARGYRLILTMPETMSIERRNLLKAYGAELVLTPGSEGMRGAVSKAEELAAEIPNSFIPQQFKNPANPAVHRATTAREIWDDTEGKVDIVVGGVGTGGTIIGIAEELKPRKDTLKIIAVEPSDSPVLSGGRPGPHKIQGIGAGFVPEVLNLSLVDEIIPVTAEDAFRTSRLLARGLGLLVGISAGAAAYAAQQVAKRPENRGKVIVVILPDTGERYLSTELFREEE</sequence>
<evidence type="ECO:0000256" key="12">
    <source>
        <dbReference type="RuleBase" id="RU003985"/>
    </source>
</evidence>
<dbReference type="PANTHER" id="PTHR10314">
    <property type="entry name" value="CYSTATHIONINE BETA-SYNTHASE"/>
    <property type="match status" value="1"/>
</dbReference>
<comment type="cofactor">
    <cofactor evidence="1 10 12">
        <name>pyridoxal 5'-phosphate</name>
        <dbReference type="ChEBI" id="CHEBI:597326"/>
    </cofactor>
</comment>
<evidence type="ECO:0000313" key="15">
    <source>
        <dbReference type="Proteomes" id="UP000000467"/>
    </source>
</evidence>
<evidence type="ECO:0000256" key="3">
    <source>
        <dbReference type="ARBA" id="ARBA00007103"/>
    </source>
</evidence>
<reference evidence="14 15" key="1">
    <citation type="journal article" date="2012" name="BMC Genomics">
        <title>Genome-guided analysis of physiological and morphological traits of the fermentative acetate oxidizer Thermacetogenium phaeum.</title>
        <authorList>
            <person name="Oehler D."/>
            <person name="Poehlein A."/>
            <person name="Leimbach A."/>
            <person name="Muller N."/>
            <person name="Daniel R."/>
            <person name="Gottschalk G."/>
            <person name="Schink B."/>
        </authorList>
    </citation>
    <scope>NUCLEOTIDE SEQUENCE [LARGE SCALE GENOMIC DNA]</scope>
    <source>
        <strain evidence="15">ATCC BAA-254 / DSM 26808 / PB</strain>
    </source>
</reference>
<dbReference type="InterPro" id="IPR050214">
    <property type="entry name" value="Cys_Synth/Cystath_Beta-Synth"/>
</dbReference>
<dbReference type="Proteomes" id="UP000000467">
    <property type="component" value="Chromosome"/>
</dbReference>
<dbReference type="EC" id="2.5.1.47" evidence="4 12"/>
<dbReference type="GO" id="GO:0006535">
    <property type="term" value="P:cysteine biosynthetic process from serine"/>
    <property type="evidence" value="ECO:0007669"/>
    <property type="project" value="UniProtKB-UniRule"/>
</dbReference>
<dbReference type="RefSeq" id="WP_015051158.1">
    <property type="nucleotide sequence ID" value="NC_018870.1"/>
</dbReference>
<dbReference type="CDD" id="cd01561">
    <property type="entry name" value="CBS_like"/>
    <property type="match status" value="1"/>
</dbReference>
<keyword evidence="5 12" id="KW-0028">Amino-acid biosynthesis</keyword>
<dbReference type="InterPro" id="IPR001926">
    <property type="entry name" value="TrpB-like_PALP"/>
</dbReference>
<dbReference type="UniPathway" id="UPA00136">
    <property type="reaction ID" value="UER00200"/>
</dbReference>
<comment type="catalytic activity">
    <reaction evidence="9 12">
        <text>O-acetyl-L-serine + hydrogen sulfide = L-cysteine + acetate</text>
        <dbReference type="Rhea" id="RHEA:14829"/>
        <dbReference type="ChEBI" id="CHEBI:29919"/>
        <dbReference type="ChEBI" id="CHEBI:30089"/>
        <dbReference type="ChEBI" id="CHEBI:35235"/>
        <dbReference type="ChEBI" id="CHEBI:58340"/>
        <dbReference type="EC" id="2.5.1.47"/>
    </reaction>
</comment>
<dbReference type="eggNOG" id="COG0031">
    <property type="taxonomic scope" value="Bacteria"/>
</dbReference>
<evidence type="ECO:0000256" key="5">
    <source>
        <dbReference type="ARBA" id="ARBA00022605"/>
    </source>
</evidence>
<protein>
    <recommendedName>
        <fullName evidence="4 12">Cysteine synthase</fullName>
        <ecNumber evidence="4 12">2.5.1.47</ecNumber>
    </recommendedName>
</protein>
<evidence type="ECO:0000256" key="6">
    <source>
        <dbReference type="ARBA" id="ARBA00022679"/>
    </source>
</evidence>
<dbReference type="FunFam" id="3.40.50.1100:FF:000067">
    <property type="entry name" value="Cysteine synthase"/>
    <property type="match status" value="1"/>
</dbReference>
<evidence type="ECO:0000256" key="2">
    <source>
        <dbReference type="ARBA" id="ARBA00004962"/>
    </source>
</evidence>
<evidence type="ECO:0000256" key="10">
    <source>
        <dbReference type="PIRSR" id="PIRSR605856-50"/>
    </source>
</evidence>
<evidence type="ECO:0000256" key="8">
    <source>
        <dbReference type="ARBA" id="ARBA00023192"/>
    </source>
</evidence>
<evidence type="ECO:0000256" key="11">
    <source>
        <dbReference type="PIRSR" id="PIRSR605856-51"/>
    </source>
</evidence>
<accession>K4LHE8</accession>
<dbReference type="EMBL" id="CP003732">
    <property type="protein sequence ID" value="AFV12283.1"/>
    <property type="molecule type" value="Genomic_DNA"/>
</dbReference>
<dbReference type="NCBIfam" id="TIGR01139">
    <property type="entry name" value="cysK"/>
    <property type="match status" value="1"/>
</dbReference>
<dbReference type="OrthoDB" id="9808024at2"/>
<comment type="similarity">
    <text evidence="3 12">Belongs to the cysteine synthase/cystathionine beta-synthase family.</text>
</comment>
<dbReference type="InterPro" id="IPR005856">
    <property type="entry name" value="Cys_synth"/>
</dbReference>
<feature type="modified residue" description="N6-(pyridoxal phosphate)lysine" evidence="11">
    <location>
        <position position="44"/>
    </location>
</feature>
<feature type="binding site" evidence="10">
    <location>
        <position position="74"/>
    </location>
    <ligand>
        <name>pyridoxal 5'-phosphate</name>
        <dbReference type="ChEBI" id="CHEBI:597326"/>
    </ligand>
</feature>
<dbReference type="PROSITE" id="PS00901">
    <property type="entry name" value="CYS_SYNTHASE"/>
    <property type="match status" value="1"/>
</dbReference>
<evidence type="ECO:0000313" key="14">
    <source>
        <dbReference type="EMBL" id="AFV12283.1"/>
    </source>
</evidence>
<dbReference type="InterPro" id="IPR005859">
    <property type="entry name" value="CysK"/>
</dbReference>
<evidence type="ECO:0000259" key="13">
    <source>
        <dbReference type="Pfam" id="PF00291"/>
    </source>
</evidence>
<keyword evidence="7 10" id="KW-0663">Pyridoxal phosphate</keyword>
<evidence type="ECO:0000256" key="7">
    <source>
        <dbReference type="ARBA" id="ARBA00022898"/>
    </source>
</evidence>
<dbReference type="SUPFAM" id="SSF53686">
    <property type="entry name" value="Tryptophan synthase beta subunit-like PLP-dependent enzymes"/>
    <property type="match status" value="1"/>
</dbReference>
<feature type="binding site" evidence="10">
    <location>
        <begin position="178"/>
        <end position="182"/>
    </location>
    <ligand>
        <name>pyridoxal 5'-phosphate</name>
        <dbReference type="ChEBI" id="CHEBI:597326"/>
    </ligand>
</feature>
<dbReference type="InterPro" id="IPR036052">
    <property type="entry name" value="TrpB-like_PALP_sf"/>
</dbReference>
<feature type="domain" description="Tryptophan synthase beta chain-like PALP" evidence="13">
    <location>
        <begin position="8"/>
        <end position="294"/>
    </location>
</feature>
<organism evidence="14 15">
    <name type="scientific">Thermacetogenium phaeum (strain ATCC BAA-254 / DSM 26808 / PB)</name>
    <dbReference type="NCBI Taxonomy" id="1089553"/>
    <lineage>
        <taxon>Bacteria</taxon>
        <taxon>Bacillati</taxon>
        <taxon>Bacillota</taxon>
        <taxon>Clostridia</taxon>
        <taxon>Thermoanaerobacterales</taxon>
        <taxon>Thermoanaerobacteraceae</taxon>
        <taxon>Thermacetogenium</taxon>
    </lineage>
</organism>
<evidence type="ECO:0000256" key="1">
    <source>
        <dbReference type="ARBA" id="ARBA00001933"/>
    </source>
</evidence>
<dbReference type="AlphaFoldDB" id="K4LHE8"/>
<keyword evidence="15" id="KW-1185">Reference proteome</keyword>
<dbReference type="Pfam" id="PF00291">
    <property type="entry name" value="PALP"/>
    <property type="match status" value="1"/>
</dbReference>
<evidence type="ECO:0000256" key="4">
    <source>
        <dbReference type="ARBA" id="ARBA00012681"/>
    </source>
</evidence>
<proteinExistence type="inferred from homology"/>